<feature type="region of interest" description="Disordered" evidence="1">
    <location>
        <begin position="1"/>
        <end position="105"/>
    </location>
</feature>
<organism evidence="2 3">
    <name type="scientific">Coemansia brasiliensis</name>
    <dbReference type="NCBI Taxonomy" id="2650707"/>
    <lineage>
        <taxon>Eukaryota</taxon>
        <taxon>Fungi</taxon>
        <taxon>Fungi incertae sedis</taxon>
        <taxon>Zoopagomycota</taxon>
        <taxon>Kickxellomycotina</taxon>
        <taxon>Kickxellomycetes</taxon>
        <taxon>Kickxellales</taxon>
        <taxon>Kickxellaceae</taxon>
        <taxon>Coemansia</taxon>
    </lineage>
</organism>
<dbReference type="Proteomes" id="UP001139887">
    <property type="component" value="Unassembled WGS sequence"/>
</dbReference>
<keyword evidence="3" id="KW-1185">Reference proteome</keyword>
<reference evidence="2" key="1">
    <citation type="submission" date="2022-07" db="EMBL/GenBank/DDBJ databases">
        <title>Phylogenomic reconstructions and comparative analyses of Kickxellomycotina fungi.</title>
        <authorList>
            <person name="Reynolds N.K."/>
            <person name="Stajich J.E."/>
            <person name="Barry K."/>
            <person name="Grigoriev I.V."/>
            <person name="Crous P."/>
            <person name="Smith M.E."/>
        </authorList>
    </citation>
    <scope>NUCLEOTIDE SEQUENCE</scope>
    <source>
        <strain evidence="2">NRRL 1566</strain>
    </source>
</reference>
<dbReference type="AlphaFoldDB" id="A0A9W8LYA0"/>
<comment type="caution">
    <text evidence="2">The sequence shown here is derived from an EMBL/GenBank/DDBJ whole genome shotgun (WGS) entry which is preliminary data.</text>
</comment>
<evidence type="ECO:0000256" key="1">
    <source>
        <dbReference type="SAM" id="MobiDB-lite"/>
    </source>
</evidence>
<sequence length="118" mass="13459">MVPETQAASRLNDAFATDGYSRDISPRPDQPHSSTKSPNNNHPIDDNSREMGHDNSDDVEHGVVYEHDDGNGYSVRYSPDDGHEYIHHHSPLSHEHSSQPSRRQRLRQIFTRDTNDNT</sequence>
<proteinExistence type="predicted"/>
<dbReference type="EMBL" id="JANBUW010000051">
    <property type="protein sequence ID" value="KAJ2849932.1"/>
    <property type="molecule type" value="Genomic_DNA"/>
</dbReference>
<accession>A0A9W8LYA0</accession>
<evidence type="ECO:0000313" key="2">
    <source>
        <dbReference type="EMBL" id="KAJ2849932.1"/>
    </source>
</evidence>
<feature type="compositionally biased region" description="Basic and acidic residues" evidence="1">
    <location>
        <begin position="78"/>
        <end position="97"/>
    </location>
</feature>
<feature type="compositionally biased region" description="Polar residues" evidence="1">
    <location>
        <begin position="31"/>
        <end position="42"/>
    </location>
</feature>
<dbReference type="OrthoDB" id="5593774at2759"/>
<name>A0A9W8LYA0_9FUNG</name>
<evidence type="ECO:0000313" key="3">
    <source>
        <dbReference type="Proteomes" id="UP001139887"/>
    </source>
</evidence>
<feature type="compositionally biased region" description="Basic and acidic residues" evidence="1">
    <location>
        <begin position="43"/>
        <end position="70"/>
    </location>
</feature>
<protein>
    <submittedName>
        <fullName evidence="2">Uncharacterized protein</fullName>
    </submittedName>
</protein>
<gene>
    <name evidence="2" type="ORF">IWW36_002281</name>
</gene>
<feature type="compositionally biased region" description="Basic and acidic residues" evidence="1">
    <location>
        <begin position="20"/>
        <end position="30"/>
    </location>
</feature>